<dbReference type="GO" id="GO:0016757">
    <property type="term" value="F:glycosyltransferase activity"/>
    <property type="evidence" value="ECO:0007669"/>
    <property type="project" value="UniProtKB-KW"/>
</dbReference>
<organism evidence="2">
    <name type="scientific">sediment metagenome</name>
    <dbReference type="NCBI Taxonomy" id="749907"/>
    <lineage>
        <taxon>unclassified sequences</taxon>
        <taxon>metagenomes</taxon>
        <taxon>ecological metagenomes</taxon>
    </lineage>
</organism>
<dbReference type="PANTHER" id="PTHR12526:SF637">
    <property type="entry name" value="GLYCOSYLTRANSFERASE EPSF-RELATED"/>
    <property type="match status" value="1"/>
</dbReference>
<reference evidence="2" key="2">
    <citation type="journal article" date="2011" name="Microb. Ecol.">
        <title>Taxonomic and Functional Metagenomic Profiling of the Microbial Community in the Anoxic Sediment of a Sub-saline Shallow Lake (Laguna de Carrizo, Central Spain).</title>
        <authorList>
            <person name="Ferrer M."/>
            <person name="Guazzaroni M.E."/>
            <person name="Richter M."/>
            <person name="Garcia-Salamanca A."/>
            <person name="Yarza P."/>
            <person name="Suarez-Suarez A."/>
            <person name="Solano J."/>
            <person name="Alcaide M."/>
            <person name="van Dillewijn P."/>
            <person name="Molina-Henares M.A."/>
            <person name="Lopez-Cortes N."/>
            <person name="Al-Ramahi Y."/>
            <person name="Guerrero C."/>
            <person name="Acosta A."/>
            <person name="de Eugenio L.I."/>
            <person name="Martinez V."/>
            <person name="Marques S."/>
            <person name="Rojo F."/>
            <person name="Santero E."/>
            <person name="Genilloud O."/>
            <person name="Perez-Perez J."/>
            <person name="Rossello-Mora R."/>
            <person name="Ramos J.L."/>
        </authorList>
    </citation>
    <scope>NUCLEOTIDE SEQUENCE</scope>
</reference>
<dbReference type="AlphaFoldDB" id="D9PIQ7"/>
<comment type="caution">
    <text evidence="2">The sequence shown here is derived from an EMBL/GenBank/DDBJ whole genome shotgun (WGS) entry which is preliminary data.</text>
</comment>
<dbReference type="Pfam" id="PF00534">
    <property type="entry name" value="Glycos_transf_1"/>
    <property type="match status" value="1"/>
</dbReference>
<protein>
    <submittedName>
        <fullName evidence="2">Glycosyl transferase, group 1</fullName>
        <ecNumber evidence="2">2.4.-.-</ecNumber>
    </submittedName>
</protein>
<gene>
    <name evidence="2" type="ORF">LDC_1415</name>
</gene>
<keyword evidence="2" id="KW-0808">Transferase</keyword>
<keyword evidence="2" id="KW-0328">Glycosyltransferase</keyword>
<dbReference type="InterPro" id="IPR001296">
    <property type="entry name" value="Glyco_trans_1"/>
</dbReference>
<dbReference type="Gene3D" id="3.40.50.2000">
    <property type="entry name" value="Glycogen Phosphorylase B"/>
    <property type="match status" value="1"/>
</dbReference>
<evidence type="ECO:0000313" key="2">
    <source>
        <dbReference type="EMBL" id="EFK96553.1"/>
    </source>
</evidence>
<sequence>MLREVPKPRRADGVKTLLFLSRIHPKKGLDILLRAWGRLQGRYQDWRIEVVGPDNEGYLTAMQELAVELRLERVEFRGPLFGTDKLAAYANADAYVLPSWSENFGYTVAEALAAGTPVITTRETPWSVLEREGCGWWIDTGLDSLTVCLDEVLSTPARSSTG</sequence>
<feature type="domain" description="Glycosyl transferase family 1" evidence="1">
    <location>
        <begin position="7"/>
        <end position="146"/>
    </location>
</feature>
<proteinExistence type="predicted"/>
<accession>D9PIQ7</accession>
<dbReference type="SUPFAM" id="SSF53756">
    <property type="entry name" value="UDP-Glycosyltransferase/glycogen phosphorylase"/>
    <property type="match status" value="1"/>
</dbReference>
<dbReference type="EMBL" id="ADZX01000449">
    <property type="protein sequence ID" value="EFK96553.1"/>
    <property type="molecule type" value="Genomic_DNA"/>
</dbReference>
<dbReference type="EC" id="2.4.-.-" evidence="2"/>
<name>D9PIQ7_9ZZZZ</name>
<dbReference type="PANTHER" id="PTHR12526">
    <property type="entry name" value="GLYCOSYLTRANSFERASE"/>
    <property type="match status" value="1"/>
</dbReference>
<reference evidence="2" key="1">
    <citation type="submission" date="2010-07" db="EMBL/GenBank/DDBJ databases">
        <authorList>
            <consortium name="CONSOLIDER consortium CSD2007-00005"/>
            <person name="Guazzaroni M.-E."/>
            <person name="Richter M."/>
            <person name="Garcia-Salamanca A."/>
            <person name="Yarza P."/>
            <person name="Ferrer M."/>
        </authorList>
    </citation>
    <scope>NUCLEOTIDE SEQUENCE</scope>
</reference>
<evidence type="ECO:0000259" key="1">
    <source>
        <dbReference type="Pfam" id="PF00534"/>
    </source>
</evidence>